<dbReference type="SUPFAM" id="SSF102114">
    <property type="entry name" value="Radical SAM enzymes"/>
    <property type="match status" value="1"/>
</dbReference>
<evidence type="ECO:0000256" key="4">
    <source>
        <dbReference type="ARBA" id="ARBA00023004"/>
    </source>
</evidence>
<feature type="domain" description="Radical SAM core" evidence="6">
    <location>
        <begin position="142"/>
        <end position="372"/>
    </location>
</feature>
<dbReference type="SFLD" id="SFLDG01067">
    <property type="entry name" value="SPASM/twitch_domain_containing"/>
    <property type="match status" value="1"/>
</dbReference>
<proteinExistence type="predicted"/>
<dbReference type="NCBIfam" id="TIGR04085">
    <property type="entry name" value="rSAM_more_4Fe4S"/>
    <property type="match status" value="1"/>
</dbReference>
<dbReference type="Gene3D" id="3.20.20.70">
    <property type="entry name" value="Aldolase class I"/>
    <property type="match status" value="1"/>
</dbReference>
<dbReference type="AlphaFoldDB" id="A0A3D8HDI6"/>
<keyword evidence="2" id="KW-0949">S-adenosyl-L-methionine</keyword>
<dbReference type="GO" id="GO:0051536">
    <property type="term" value="F:iron-sulfur cluster binding"/>
    <property type="evidence" value="ECO:0007669"/>
    <property type="project" value="UniProtKB-KW"/>
</dbReference>
<dbReference type="EMBL" id="QREV01000024">
    <property type="protein sequence ID" value="RDU49043.1"/>
    <property type="molecule type" value="Genomic_DNA"/>
</dbReference>
<dbReference type="InterPro" id="IPR023885">
    <property type="entry name" value="4Fe4S-binding_SPASM_dom"/>
</dbReference>
<dbReference type="EMBL" id="JACRTI010000024">
    <property type="protein sequence ID" value="MBC8602231.1"/>
    <property type="molecule type" value="Genomic_DNA"/>
</dbReference>
<dbReference type="Proteomes" id="UP000629596">
    <property type="component" value="Unassembled WGS sequence"/>
</dbReference>
<keyword evidence="3" id="KW-0479">Metal-binding</keyword>
<evidence type="ECO:0000313" key="7">
    <source>
        <dbReference type="EMBL" id="MBC8602231.1"/>
    </source>
</evidence>
<accession>A0A3D8HDI6</accession>
<sequence length="502" mass="58444">MVQRKNHIYVLNPCYVLRNDVYRIILFSRIRHGVDCSKDWQSFIHPLQAILLSFFTYNRTLQENIEALANFFHRDVTYMERLLDLYLENESPVYTVWNGQKIVFPKKILIRKEDAGNDFQFIQLKPDNFVCGKLDLFSRRLYSGPLLLTFMLTNQCVTHCKYCYADTKTKVRHLLPASRILALIQEAADLQVQQVALIGGEVFLRPDWEVILKELVRRDIAPGYLSTKIPFTAELLERLRKTGYSHIIQVSLDAVSSSVLQESLRVSDTYWQNMEHGLRLLDQSGFDYQVSTVVSTYNCNCHVLTDLFRFLLTLENLSDWRIVPVSNSLHVAPGEMKKIKPSYEELIGLFDYIQEFIIPASPFTILLNESFRQQKFHQTDGGSRYFEGSSCSALNTHLFILPDGQATICEQLYWHPSFIIGDATIDYLKEIWNSPRSIRLVNLSQKEIQKTSTCKNCTLFNSCFQYRNRCWSDIVKAYGKKYWDFPDPRCLISPKMINNLGY</sequence>
<keyword evidence="10" id="KW-1185">Reference proteome</keyword>
<dbReference type="CDD" id="cd01335">
    <property type="entry name" value="Radical_SAM"/>
    <property type="match status" value="1"/>
</dbReference>
<dbReference type="Pfam" id="PF13186">
    <property type="entry name" value="SPASM"/>
    <property type="match status" value="1"/>
</dbReference>
<dbReference type="PANTHER" id="PTHR11228:SF7">
    <property type="entry name" value="PQQA PEPTIDE CYCLASE"/>
    <property type="match status" value="1"/>
</dbReference>
<dbReference type="Pfam" id="PF04055">
    <property type="entry name" value="Radical_SAM"/>
    <property type="match status" value="1"/>
</dbReference>
<dbReference type="InterPro" id="IPR013785">
    <property type="entry name" value="Aldolase_TIM"/>
</dbReference>
<reference evidence="8 9" key="1">
    <citation type="submission" date="2018-07" db="EMBL/GenBank/DDBJ databases">
        <title>Parabacteroides acidifaciens nov. sp., isolated from human feces.</title>
        <authorList>
            <person name="Wang Y.J."/>
        </authorList>
    </citation>
    <scope>NUCLEOTIDE SEQUENCE [LARGE SCALE GENOMIC DNA]</scope>
    <source>
        <strain evidence="8 9">426-9</strain>
    </source>
</reference>
<dbReference type="GO" id="GO:0046872">
    <property type="term" value="F:metal ion binding"/>
    <property type="evidence" value="ECO:0007669"/>
    <property type="project" value="UniProtKB-KW"/>
</dbReference>
<dbReference type="InterPro" id="IPR007197">
    <property type="entry name" value="rSAM"/>
</dbReference>
<organism evidence="8 9">
    <name type="scientific">Parabacteroides acidifaciens</name>
    <dbReference type="NCBI Taxonomy" id="2290935"/>
    <lineage>
        <taxon>Bacteria</taxon>
        <taxon>Pseudomonadati</taxon>
        <taxon>Bacteroidota</taxon>
        <taxon>Bacteroidia</taxon>
        <taxon>Bacteroidales</taxon>
        <taxon>Tannerellaceae</taxon>
        <taxon>Parabacteroides</taxon>
    </lineage>
</organism>
<evidence type="ECO:0000256" key="3">
    <source>
        <dbReference type="ARBA" id="ARBA00022723"/>
    </source>
</evidence>
<keyword evidence="5" id="KW-0411">Iron-sulfur</keyword>
<evidence type="ECO:0000313" key="8">
    <source>
        <dbReference type="EMBL" id="RDU49043.1"/>
    </source>
</evidence>
<comment type="caution">
    <text evidence="8">The sequence shown here is derived from an EMBL/GenBank/DDBJ whole genome shotgun (WGS) entry which is preliminary data.</text>
</comment>
<evidence type="ECO:0000256" key="1">
    <source>
        <dbReference type="ARBA" id="ARBA00001966"/>
    </source>
</evidence>
<evidence type="ECO:0000256" key="5">
    <source>
        <dbReference type="ARBA" id="ARBA00023014"/>
    </source>
</evidence>
<dbReference type="SFLD" id="SFLDS00029">
    <property type="entry name" value="Radical_SAM"/>
    <property type="match status" value="1"/>
</dbReference>
<dbReference type="PANTHER" id="PTHR11228">
    <property type="entry name" value="RADICAL SAM DOMAIN PROTEIN"/>
    <property type="match status" value="1"/>
</dbReference>
<evidence type="ECO:0000259" key="6">
    <source>
        <dbReference type="PROSITE" id="PS51918"/>
    </source>
</evidence>
<reference evidence="7 10" key="2">
    <citation type="submission" date="2020-08" db="EMBL/GenBank/DDBJ databases">
        <title>Genome public.</title>
        <authorList>
            <person name="Liu C."/>
            <person name="Sun Q."/>
        </authorList>
    </citation>
    <scope>NUCLEOTIDE SEQUENCE [LARGE SCALE GENOMIC DNA]</scope>
    <source>
        <strain evidence="7 10">426_9</strain>
    </source>
</reference>
<evidence type="ECO:0000313" key="10">
    <source>
        <dbReference type="Proteomes" id="UP000629596"/>
    </source>
</evidence>
<comment type="cofactor">
    <cofactor evidence="1">
        <name>[4Fe-4S] cluster</name>
        <dbReference type="ChEBI" id="CHEBI:49883"/>
    </cofactor>
</comment>
<dbReference type="PROSITE" id="PS51918">
    <property type="entry name" value="RADICAL_SAM"/>
    <property type="match status" value="1"/>
</dbReference>
<protein>
    <submittedName>
        <fullName evidence="8">Radical SAM protein</fullName>
    </submittedName>
</protein>
<dbReference type="Proteomes" id="UP000256321">
    <property type="component" value="Unassembled WGS sequence"/>
</dbReference>
<dbReference type="RefSeq" id="WP_115499738.1">
    <property type="nucleotide sequence ID" value="NZ_JACRTI010000024.1"/>
</dbReference>
<keyword evidence="4" id="KW-0408">Iron</keyword>
<dbReference type="GO" id="GO:0003824">
    <property type="term" value="F:catalytic activity"/>
    <property type="evidence" value="ECO:0007669"/>
    <property type="project" value="InterPro"/>
</dbReference>
<dbReference type="CDD" id="cd21109">
    <property type="entry name" value="SPASM"/>
    <property type="match status" value="1"/>
</dbReference>
<dbReference type="InterPro" id="IPR058240">
    <property type="entry name" value="rSAM_sf"/>
</dbReference>
<evidence type="ECO:0000256" key="2">
    <source>
        <dbReference type="ARBA" id="ARBA00022691"/>
    </source>
</evidence>
<evidence type="ECO:0000313" key="9">
    <source>
        <dbReference type="Proteomes" id="UP000256321"/>
    </source>
</evidence>
<name>A0A3D8HDI6_9BACT</name>
<gene>
    <name evidence="8" type="ORF">DWU89_11230</name>
    <name evidence="7" type="ORF">H8784_10950</name>
</gene>
<dbReference type="InterPro" id="IPR050377">
    <property type="entry name" value="Radical_SAM_PqqE_MftC-like"/>
</dbReference>